<feature type="binding site" evidence="5 6">
    <location>
        <position position="126"/>
    </location>
    <ligand>
        <name>ATP</name>
        <dbReference type="ChEBI" id="CHEBI:30616"/>
    </ligand>
</feature>
<comment type="catalytic activity">
    <reaction evidence="5">
        <text>L-arginyl-[protein] + ATP = N(omega)-phospho-L-arginyl-[protein] + ADP + H(+)</text>
        <dbReference type="Rhea" id="RHEA:43384"/>
        <dbReference type="Rhea" id="RHEA-COMP:10532"/>
        <dbReference type="Rhea" id="RHEA-COMP:10533"/>
        <dbReference type="ChEBI" id="CHEBI:15378"/>
        <dbReference type="ChEBI" id="CHEBI:29965"/>
        <dbReference type="ChEBI" id="CHEBI:30616"/>
        <dbReference type="ChEBI" id="CHEBI:83226"/>
        <dbReference type="ChEBI" id="CHEBI:456216"/>
        <dbReference type="EC" id="2.7.14.1"/>
    </reaction>
</comment>
<dbReference type="PANTHER" id="PTHR11547:SF38">
    <property type="entry name" value="ARGININE KINASE 1-RELATED"/>
    <property type="match status" value="1"/>
</dbReference>
<comment type="function">
    <text evidence="5">Catalyzes the specific phosphorylation of arginine residues in proteins.</text>
</comment>
<evidence type="ECO:0000256" key="5">
    <source>
        <dbReference type="HAMAP-Rule" id="MF_00602"/>
    </source>
</evidence>
<protein>
    <recommendedName>
        <fullName evidence="5">Protein-arginine kinase</fullName>
        <ecNumber evidence="5">2.7.14.1</ecNumber>
    </recommendedName>
</protein>
<dbReference type="SUPFAM" id="SSF55931">
    <property type="entry name" value="Glutamine synthetase/guanido kinase"/>
    <property type="match status" value="1"/>
</dbReference>
<dbReference type="RefSeq" id="WP_089762084.1">
    <property type="nucleotide sequence ID" value="NZ_FNGO01000032.1"/>
</dbReference>
<dbReference type="PROSITE" id="PS51510">
    <property type="entry name" value="PHOSPHAGEN_KINASE_C"/>
    <property type="match status" value="1"/>
</dbReference>
<dbReference type="OrthoDB" id="9791353at2"/>
<dbReference type="HAMAP" id="MF_00602">
    <property type="entry name" value="Prot_Arg_kinase"/>
    <property type="match status" value="1"/>
</dbReference>
<dbReference type="InterPro" id="IPR000749">
    <property type="entry name" value="ATP-guanido_PTrfase"/>
</dbReference>
<dbReference type="InterPro" id="IPR014746">
    <property type="entry name" value="Gln_synth/guanido_kin_cat_dom"/>
</dbReference>
<keyword evidence="10" id="KW-1185">Reference proteome</keyword>
<organism evidence="9 10">
    <name type="scientific">Halarsenatibacter silvermanii</name>
    <dbReference type="NCBI Taxonomy" id="321763"/>
    <lineage>
        <taxon>Bacteria</taxon>
        <taxon>Bacillati</taxon>
        <taxon>Bacillota</taxon>
        <taxon>Clostridia</taxon>
        <taxon>Halanaerobiales</taxon>
        <taxon>Halarsenatibacteraceae</taxon>
        <taxon>Halarsenatibacter</taxon>
    </lineage>
</organism>
<dbReference type="EMBL" id="FNGO01000032">
    <property type="protein sequence ID" value="SDM40035.1"/>
    <property type="molecule type" value="Genomic_DNA"/>
</dbReference>
<keyword evidence="4 5" id="KW-0067">ATP-binding</keyword>
<reference evidence="9 10" key="1">
    <citation type="submission" date="2016-10" db="EMBL/GenBank/DDBJ databases">
        <authorList>
            <person name="de Groot N.N."/>
        </authorList>
    </citation>
    <scope>NUCLEOTIDE SEQUENCE [LARGE SCALE GENOMIC DNA]</scope>
    <source>
        <strain evidence="9 10">SLAS-1</strain>
    </source>
</reference>
<evidence type="ECO:0000256" key="6">
    <source>
        <dbReference type="PROSITE-ProRule" id="PRU00843"/>
    </source>
</evidence>
<accession>A0A1G9SYV5</accession>
<feature type="domain" description="Phosphagen kinase C-terminal" evidence="8">
    <location>
        <begin position="23"/>
        <end position="255"/>
    </location>
</feature>
<dbReference type="EC" id="2.7.14.1" evidence="5"/>
<feature type="binding site" evidence="5 6">
    <location>
        <begin position="208"/>
        <end position="213"/>
    </location>
    <ligand>
        <name>ATP</name>
        <dbReference type="ChEBI" id="CHEBI:30616"/>
    </ligand>
</feature>
<dbReference type="Pfam" id="PF00217">
    <property type="entry name" value="ATP-gua_Ptrans"/>
    <property type="match status" value="1"/>
</dbReference>
<evidence type="ECO:0000313" key="9">
    <source>
        <dbReference type="EMBL" id="SDM40035.1"/>
    </source>
</evidence>
<sequence length="355" mass="40656">MKSDTGIPDSLGEWLKDQPSDDIVISSRIRLARNLSEFNFPNRSSGPELEEVKNILFSVLDNWQKQDGEKNLLHFDMEKLDELEREVLIERHLISRALAENPAGSSTYIDKAQSLSLMVNEEDHLRMQFIKTGAGLEKAWEEADDFDDFLEEKLDYAFSSRLGYLTACPTNLGTGLRASVMLHLPGLNMTDEIGRLLGGVGKFGFTVRGIFGEGTDSEGSIYQLSNQVTLGYREEDIIDNLYGILHRIREKEVKARKMLEEERSGDIKNKIMRAFGILRHSYKVNYLESIHFASLLLLGDYYQLFSEFDRDKLMELMILTRPAHLQLYSGDRNRTDRGDIRRAELIKESLSSFKI</sequence>
<evidence type="ECO:0000313" key="10">
    <source>
        <dbReference type="Proteomes" id="UP000199476"/>
    </source>
</evidence>
<comment type="similarity">
    <text evidence="5 6 7">Belongs to the ATP:guanido phosphotransferase family.</text>
</comment>
<dbReference type="STRING" id="321763.SAMN04488692_1327"/>
<feature type="binding site" evidence="5 6">
    <location>
        <position position="92"/>
    </location>
    <ligand>
        <name>ATP</name>
        <dbReference type="ChEBI" id="CHEBI:30616"/>
    </ligand>
</feature>
<dbReference type="AlphaFoldDB" id="A0A1G9SYV5"/>
<evidence type="ECO:0000256" key="3">
    <source>
        <dbReference type="ARBA" id="ARBA00022777"/>
    </source>
</evidence>
<dbReference type="PANTHER" id="PTHR11547">
    <property type="entry name" value="ARGININE OR CREATINE KINASE"/>
    <property type="match status" value="1"/>
</dbReference>
<dbReference type="GO" id="GO:0046314">
    <property type="term" value="P:phosphocreatine biosynthetic process"/>
    <property type="evidence" value="ECO:0007669"/>
    <property type="project" value="InterPro"/>
</dbReference>
<evidence type="ECO:0000256" key="4">
    <source>
        <dbReference type="ARBA" id="ARBA00022840"/>
    </source>
</evidence>
<dbReference type="PROSITE" id="PS00112">
    <property type="entry name" value="PHOSPHAGEN_KINASE"/>
    <property type="match status" value="1"/>
</dbReference>
<keyword evidence="3 5" id="KW-0418">Kinase</keyword>
<dbReference type="InterPro" id="IPR022414">
    <property type="entry name" value="ATP-guanido_PTrfase_cat"/>
</dbReference>
<evidence type="ECO:0000256" key="2">
    <source>
        <dbReference type="ARBA" id="ARBA00022741"/>
    </source>
</evidence>
<proteinExistence type="inferred from homology"/>
<feature type="binding site" evidence="5 6">
    <location>
        <begin position="177"/>
        <end position="181"/>
    </location>
    <ligand>
        <name>ATP</name>
        <dbReference type="ChEBI" id="CHEBI:30616"/>
    </ligand>
</feature>
<dbReference type="InterPro" id="IPR023660">
    <property type="entry name" value="Arg_Kinase"/>
</dbReference>
<dbReference type="GO" id="GO:0005524">
    <property type="term" value="F:ATP binding"/>
    <property type="evidence" value="ECO:0007669"/>
    <property type="project" value="UniProtKB-UniRule"/>
</dbReference>
<dbReference type="GO" id="GO:0004111">
    <property type="term" value="F:creatine kinase activity"/>
    <property type="evidence" value="ECO:0007669"/>
    <property type="project" value="InterPro"/>
</dbReference>
<evidence type="ECO:0000259" key="8">
    <source>
        <dbReference type="PROSITE" id="PS51510"/>
    </source>
</evidence>
<keyword evidence="1 5" id="KW-0808">Transferase</keyword>
<dbReference type="GO" id="GO:1990424">
    <property type="term" value="F:protein arginine kinase activity"/>
    <property type="evidence" value="ECO:0007669"/>
    <property type="project" value="UniProtKB-EC"/>
</dbReference>
<dbReference type="Proteomes" id="UP000199476">
    <property type="component" value="Unassembled WGS sequence"/>
</dbReference>
<evidence type="ECO:0000256" key="1">
    <source>
        <dbReference type="ARBA" id="ARBA00022679"/>
    </source>
</evidence>
<feature type="binding site" evidence="5 6">
    <location>
        <begin position="26"/>
        <end position="30"/>
    </location>
    <ligand>
        <name>ATP</name>
        <dbReference type="ChEBI" id="CHEBI:30616"/>
    </ligand>
</feature>
<dbReference type="Gene3D" id="3.30.590.10">
    <property type="entry name" value="Glutamine synthetase/guanido kinase, catalytic domain"/>
    <property type="match status" value="1"/>
</dbReference>
<keyword evidence="2 5" id="KW-0547">Nucleotide-binding</keyword>
<gene>
    <name evidence="5" type="primary">mcsB</name>
    <name evidence="9" type="ORF">SAMN04488692_1327</name>
</gene>
<dbReference type="CDD" id="cd07930">
    <property type="entry name" value="bacterial_phosphagen_kinase"/>
    <property type="match status" value="1"/>
</dbReference>
<name>A0A1G9SYV5_9FIRM</name>
<comment type="caution">
    <text evidence="5">Lacks conserved residue(s) required for the propagation of feature annotation.</text>
</comment>
<dbReference type="GO" id="GO:0005615">
    <property type="term" value="C:extracellular space"/>
    <property type="evidence" value="ECO:0007669"/>
    <property type="project" value="TreeGrafter"/>
</dbReference>
<evidence type="ECO:0000256" key="7">
    <source>
        <dbReference type="RuleBase" id="RU000505"/>
    </source>
</evidence>
<dbReference type="InterPro" id="IPR022415">
    <property type="entry name" value="ATP-guanido_PTrfase_AS"/>
</dbReference>